<dbReference type="PANTHER" id="PTHR30041:SF8">
    <property type="entry name" value="PROTEIN YFFB"/>
    <property type="match status" value="1"/>
</dbReference>
<dbReference type="RefSeq" id="WP_201176694.1">
    <property type="nucleotide sequence ID" value="NZ_JAEPWM010000012.1"/>
</dbReference>
<gene>
    <name evidence="3" type="ORF">JJB11_22080</name>
</gene>
<dbReference type="InterPro" id="IPR006660">
    <property type="entry name" value="Arsenate_reductase-like"/>
</dbReference>
<protein>
    <submittedName>
        <fullName evidence="3">Arsenate reductase</fullName>
    </submittedName>
</protein>
<dbReference type="InterPro" id="IPR006504">
    <property type="entry name" value="Tscrpt_reg_Spx/MgsR"/>
</dbReference>
<evidence type="ECO:0000313" key="3">
    <source>
        <dbReference type="EMBL" id="MBK6008797.1"/>
    </source>
</evidence>
<dbReference type="PROSITE" id="PS51353">
    <property type="entry name" value="ARSC"/>
    <property type="match status" value="1"/>
</dbReference>
<name>A0A934TZB8_9BURK</name>
<reference evidence="3" key="1">
    <citation type="journal article" date="2012" name="J. Microbiol. Biotechnol.">
        <title>Ramlibacter ginsenosidimutans sp. nov., with ginsenoside-converting activity.</title>
        <authorList>
            <person name="Wang L."/>
            <person name="An D.S."/>
            <person name="Kim S.G."/>
            <person name="Jin F.X."/>
            <person name="Kim S.C."/>
            <person name="Lee S.T."/>
            <person name="Im W.T."/>
        </authorList>
    </citation>
    <scope>NUCLEOTIDE SEQUENCE</scope>
    <source>
        <strain evidence="3">KACC 17527</strain>
    </source>
</reference>
<dbReference type="EMBL" id="JAEPWM010000012">
    <property type="protein sequence ID" value="MBK6008797.1"/>
    <property type="molecule type" value="Genomic_DNA"/>
</dbReference>
<dbReference type="Proteomes" id="UP000630528">
    <property type="component" value="Unassembled WGS sequence"/>
</dbReference>
<dbReference type="Pfam" id="PF03960">
    <property type="entry name" value="ArsC"/>
    <property type="match status" value="1"/>
</dbReference>
<evidence type="ECO:0000313" key="4">
    <source>
        <dbReference type="Proteomes" id="UP000630528"/>
    </source>
</evidence>
<keyword evidence="4" id="KW-1185">Reference proteome</keyword>
<evidence type="ECO:0000256" key="1">
    <source>
        <dbReference type="ARBA" id="ARBA00007198"/>
    </source>
</evidence>
<organism evidence="3 4">
    <name type="scientific">Ramlibacter ginsenosidimutans</name>
    <dbReference type="NCBI Taxonomy" id="502333"/>
    <lineage>
        <taxon>Bacteria</taxon>
        <taxon>Pseudomonadati</taxon>
        <taxon>Pseudomonadota</taxon>
        <taxon>Betaproteobacteria</taxon>
        <taxon>Burkholderiales</taxon>
        <taxon>Comamonadaceae</taxon>
        <taxon>Ramlibacter</taxon>
    </lineage>
</organism>
<dbReference type="Gene3D" id="3.40.30.10">
    <property type="entry name" value="Glutaredoxin"/>
    <property type="match status" value="1"/>
</dbReference>
<comment type="caution">
    <text evidence="3">The sequence shown here is derived from an EMBL/GenBank/DDBJ whole genome shotgun (WGS) entry which is preliminary data.</text>
</comment>
<sequence length="118" mass="13274">MTITLYGIANCDTVRKARAWLADQGVAYTFHDFARQGVPPERLDRWLASPVRDKLLNRQGTTWRKLGADAQSQAEDPHAARALMLSQPSVIKRPVVEWSDGEVTVGFDPARWTVRKNA</sequence>
<reference evidence="3" key="2">
    <citation type="submission" date="2021-01" db="EMBL/GenBank/DDBJ databases">
        <authorList>
            <person name="Kang M."/>
        </authorList>
    </citation>
    <scope>NUCLEOTIDE SEQUENCE</scope>
    <source>
        <strain evidence="3">KACC 17527</strain>
    </source>
</reference>
<comment type="similarity">
    <text evidence="1 2">Belongs to the ArsC family.</text>
</comment>
<dbReference type="AlphaFoldDB" id="A0A934TZB8"/>
<dbReference type="InterPro" id="IPR036249">
    <property type="entry name" value="Thioredoxin-like_sf"/>
</dbReference>
<evidence type="ECO:0000256" key="2">
    <source>
        <dbReference type="PROSITE-ProRule" id="PRU01282"/>
    </source>
</evidence>
<accession>A0A934TZB8</accession>
<dbReference type="SUPFAM" id="SSF52833">
    <property type="entry name" value="Thioredoxin-like"/>
    <property type="match status" value="1"/>
</dbReference>
<proteinExistence type="inferred from homology"/>
<dbReference type="NCBIfam" id="TIGR01617">
    <property type="entry name" value="arsC_related"/>
    <property type="match status" value="1"/>
</dbReference>
<dbReference type="PANTHER" id="PTHR30041">
    <property type="entry name" value="ARSENATE REDUCTASE"/>
    <property type="match status" value="1"/>
</dbReference>
<dbReference type="CDD" id="cd03035">
    <property type="entry name" value="ArsC_Yffb"/>
    <property type="match status" value="1"/>
</dbReference>